<dbReference type="AlphaFoldDB" id="A0A6J6UVR2"/>
<dbReference type="PROSITE" id="PS50857">
    <property type="entry name" value="COX2_CUA"/>
    <property type="match status" value="1"/>
</dbReference>
<evidence type="ECO:0000256" key="12">
    <source>
        <dbReference type="SAM" id="Phobius"/>
    </source>
</evidence>
<evidence type="ECO:0000256" key="6">
    <source>
        <dbReference type="ARBA" id="ARBA00022723"/>
    </source>
</evidence>
<feature type="domain" description="Cytochrome oxidase subunit II copper A binding" evidence="13">
    <location>
        <begin position="170"/>
        <end position="282"/>
    </location>
</feature>
<organism evidence="14">
    <name type="scientific">freshwater metagenome</name>
    <dbReference type="NCBI Taxonomy" id="449393"/>
    <lineage>
        <taxon>unclassified sequences</taxon>
        <taxon>metagenomes</taxon>
        <taxon>ecological metagenomes</taxon>
    </lineage>
</organism>
<evidence type="ECO:0000313" key="14">
    <source>
        <dbReference type="EMBL" id="CAB4762803.1"/>
    </source>
</evidence>
<evidence type="ECO:0000256" key="11">
    <source>
        <dbReference type="SAM" id="MobiDB-lite"/>
    </source>
</evidence>
<dbReference type="InterPro" id="IPR001505">
    <property type="entry name" value="Copper_CuA"/>
</dbReference>
<feature type="region of interest" description="Disordered" evidence="11">
    <location>
        <begin position="1"/>
        <end position="24"/>
    </location>
</feature>
<sequence length="289" mass="32378">MSTVDERPTAQADEPEEPTNRPDSSYRLREWLSRPYVRHILLIFVILTLAIFPAAWLVIHLMNMSGAPASAVMYEIERTMFVFTIVSAPIMAITATVMLYSLLGWGRVHGEEPPMQESPALRSNPIAIYGWIGATSLLAAFLVIWGLVELARITEFSNGTTSANQQPNTRKAIDINVTGQQWVWTFEYPDQQKVTSDVLVVPIDVPLYFNVTSKDVIHNFWVVELGVKIDANPGAITNTGVTPNKLGTFNIRCAELCGLHHAYMETQIKVVTQEQFDAWVREMGGKRTV</sequence>
<evidence type="ECO:0000256" key="8">
    <source>
        <dbReference type="ARBA" id="ARBA00022989"/>
    </source>
</evidence>
<evidence type="ECO:0000256" key="7">
    <source>
        <dbReference type="ARBA" id="ARBA00022982"/>
    </source>
</evidence>
<dbReference type="Gene3D" id="2.60.40.420">
    <property type="entry name" value="Cupredoxins - blue copper proteins"/>
    <property type="match status" value="1"/>
</dbReference>
<evidence type="ECO:0000256" key="5">
    <source>
        <dbReference type="ARBA" id="ARBA00022692"/>
    </source>
</evidence>
<dbReference type="GO" id="GO:0005507">
    <property type="term" value="F:copper ion binding"/>
    <property type="evidence" value="ECO:0007669"/>
    <property type="project" value="InterPro"/>
</dbReference>
<dbReference type="GO" id="GO:0042773">
    <property type="term" value="P:ATP synthesis coupled electron transport"/>
    <property type="evidence" value="ECO:0007669"/>
    <property type="project" value="TreeGrafter"/>
</dbReference>
<evidence type="ECO:0000256" key="10">
    <source>
        <dbReference type="ARBA" id="ARBA00023136"/>
    </source>
</evidence>
<reference evidence="14" key="1">
    <citation type="submission" date="2020-05" db="EMBL/GenBank/DDBJ databases">
        <authorList>
            <person name="Chiriac C."/>
            <person name="Salcher M."/>
            <person name="Ghai R."/>
            <person name="Kavagutti S V."/>
        </authorList>
    </citation>
    <scope>NUCLEOTIDE SEQUENCE</scope>
</reference>
<protein>
    <submittedName>
        <fullName evidence="14">Unannotated protein</fullName>
    </submittedName>
</protein>
<proteinExistence type="inferred from homology"/>
<dbReference type="InterPro" id="IPR008972">
    <property type="entry name" value="Cupredoxin"/>
</dbReference>
<keyword evidence="10 12" id="KW-0472">Membrane</keyword>
<dbReference type="EMBL" id="CAEZYZ010000281">
    <property type="protein sequence ID" value="CAB4762803.1"/>
    <property type="molecule type" value="Genomic_DNA"/>
</dbReference>
<keyword evidence="5 12" id="KW-0812">Transmembrane</keyword>
<keyword evidence="9" id="KW-0186">Copper</keyword>
<dbReference type="InterPro" id="IPR045187">
    <property type="entry name" value="CcO_II"/>
</dbReference>
<keyword evidence="8 12" id="KW-1133">Transmembrane helix</keyword>
<evidence type="ECO:0000256" key="4">
    <source>
        <dbReference type="ARBA" id="ARBA00022660"/>
    </source>
</evidence>
<comment type="similarity">
    <text evidence="2">Belongs to the cytochrome c oxidase subunit 2 family.</text>
</comment>
<feature type="transmembrane region" description="Helical" evidence="12">
    <location>
        <begin position="126"/>
        <end position="148"/>
    </location>
</feature>
<evidence type="ECO:0000256" key="9">
    <source>
        <dbReference type="ARBA" id="ARBA00023008"/>
    </source>
</evidence>
<dbReference type="PANTHER" id="PTHR22888:SF9">
    <property type="entry name" value="CYTOCHROME C OXIDASE SUBUNIT 2"/>
    <property type="match status" value="1"/>
</dbReference>
<keyword evidence="4" id="KW-0679">Respiratory chain</keyword>
<evidence type="ECO:0000256" key="3">
    <source>
        <dbReference type="ARBA" id="ARBA00022448"/>
    </source>
</evidence>
<dbReference type="GO" id="GO:0004129">
    <property type="term" value="F:cytochrome-c oxidase activity"/>
    <property type="evidence" value="ECO:0007669"/>
    <property type="project" value="InterPro"/>
</dbReference>
<keyword evidence="7" id="KW-0249">Electron transport</keyword>
<dbReference type="InterPro" id="IPR014222">
    <property type="entry name" value="Cyt_c_oxidase_su2"/>
</dbReference>
<dbReference type="PROSITE" id="PS00078">
    <property type="entry name" value="COX2"/>
    <property type="match status" value="1"/>
</dbReference>
<evidence type="ECO:0000256" key="2">
    <source>
        <dbReference type="ARBA" id="ARBA00007866"/>
    </source>
</evidence>
<gene>
    <name evidence="14" type="ORF">UFOPK2810_01457</name>
</gene>
<dbReference type="SUPFAM" id="SSF49503">
    <property type="entry name" value="Cupredoxins"/>
    <property type="match status" value="1"/>
</dbReference>
<dbReference type="NCBIfam" id="TIGR02866">
    <property type="entry name" value="CoxB"/>
    <property type="match status" value="1"/>
</dbReference>
<keyword evidence="3" id="KW-0813">Transport</keyword>
<feature type="transmembrane region" description="Helical" evidence="12">
    <location>
        <begin position="36"/>
        <end position="59"/>
    </location>
</feature>
<comment type="subcellular location">
    <subcellularLocation>
        <location evidence="1">Membrane</location>
        <topology evidence="1">Multi-pass membrane protein</topology>
    </subcellularLocation>
</comment>
<dbReference type="InterPro" id="IPR002429">
    <property type="entry name" value="CcO_II-like_C"/>
</dbReference>
<dbReference type="PANTHER" id="PTHR22888">
    <property type="entry name" value="CYTOCHROME C OXIDASE, SUBUNIT II"/>
    <property type="match status" value="1"/>
</dbReference>
<feature type="transmembrane region" description="Helical" evidence="12">
    <location>
        <begin position="80"/>
        <end position="106"/>
    </location>
</feature>
<evidence type="ECO:0000256" key="1">
    <source>
        <dbReference type="ARBA" id="ARBA00004141"/>
    </source>
</evidence>
<keyword evidence="6" id="KW-0479">Metal-binding</keyword>
<name>A0A6J6UVR2_9ZZZZ</name>
<accession>A0A6J6UVR2</accession>
<dbReference type="GO" id="GO:0016020">
    <property type="term" value="C:membrane"/>
    <property type="evidence" value="ECO:0007669"/>
    <property type="project" value="UniProtKB-SubCell"/>
</dbReference>
<dbReference type="GO" id="GO:0016491">
    <property type="term" value="F:oxidoreductase activity"/>
    <property type="evidence" value="ECO:0007669"/>
    <property type="project" value="InterPro"/>
</dbReference>
<evidence type="ECO:0000259" key="13">
    <source>
        <dbReference type="PROSITE" id="PS50857"/>
    </source>
</evidence>
<dbReference type="Pfam" id="PF00116">
    <property type="entry name" value="COX2"/>
    <property type="match status" value="1"/>
</dbReference>